<keyword evidence="5" id="KW-0269">Exonuclease</keyword>
<dbReference type="InterPro" id="IPR013520">
    <property type="entry name" value="Ribonucl_H"/>
</dbReference>
<evidence type="ECO:0000256" key="7">
    <source>
        <dbReference type="SAM" id="MobiDB-lite"/>
    </source>
</evidence>
<evidence type="ECO:0000313" key="9">
    <source>
        <dbReference type="EMBL" id="KAK4456438.1"/>
    </source>
</evidence>
<feature type="compositionally biased region" description="Basic and acidic residues" evidence="7">
    <location>
        <begin position="48"/>
        <end position="57"/>
    </location>
</feature>
<feature type="compositionally biased region" description="Polar residues" evidence="7">
    <location>
        <begin position="33"/>
        <end position="46"/>
    </location>
</feature>
<accession>A0AAV9H6Y5</accession>
<keyword evidence="4" id="KW-0378">Hydrolase</keyword>
<dbReference type="GO" id="GO:0003676">
    <property type="term" value="F:nucleic acid binding"/>
    <property type="evidence" value="ECO:0007669"/>
    <property type="project" value="InterPro"/>
</dbReference>
<name>A0AAV9H6Y5_9PEZI</name>
<comment type="caution">
    <text evidence="9">The sequence shown here is derived from an EMBL/GenBank/DDBJ whole genome shotgun (WGS) entry which is preliminary data.</text>
</comment>
<dbReference type="PANTHER" id="PTHR12801:SF115">
    <property type="entry name" value="FI18136P1-RELATED"/>
    <property type="match status" value="1"/>
</dbReference>
<evidence type="ECO:0000256" key="4">
    <source>
        <dbReference type="ARBA" id="ARBA00022801"/>
    </source>
</evidence>
<comment type="similarity">
    <text evidence="2">Belongs to the REXO1/REXO3 family.</text>
</comment>
<dbReference type="Gene3D" id="3.30.420.10">
    <property type="entry name" value="Ribonuclease H-like superfamily/Ribonuclease H"/>
    <property type="match status" value="1"/>
</dbReference>
<dbReference type="FunFam" id="3.30.420.10:FF:000019">
    <property type="entry name" value="RNA exonuclease NEF-sp"/>
    <property type="match status" value="1"/>
</dbReference>
<dbReference type="InterPro" id="IPR034922">
    <property type="entry name" value="REX1-like_exo"/>
</dbReference>
<feature type="domain" description="Exonuclease" evidence="8">
    <location>
        <begin position="339"/>
        <end position="500"/>
    </location>
</feature>
<proteinExistence type="inferred from homology"/>
<feature type="compositionally biased region" description="Low complexity" evidence="7">
    <location>
        <begin position="21"/>
        <end position="32"/>
    </location>
</feature>
<dbReference type="InterPro" id="IPR036397">
    <property type="entry name" value="RNaseH_sf"/>
</dbReference>
<dbReference type="Proteomes" id="UP001321749">
    <property type="component" value="Unassembled WGS sequence"/>
</dbReference>
<feature type="region of interest" description="Disordered" evidence="7">
    <location>
        <begin position="1"/>
        <end position="111"/>
    </location>
</feature>
<dbReference type="SUPFAM" id="SSF53098">
    <property type="entry name" value="Ribonuclease H-like"/>
    <property type="match status" value="1"/>
</dbReference>
<dbReference type="GO" id="GO:0004527">
    <property type="term" value="F:exonuclease activity"/>
    <property type="evidence" value="ECO:0007669"/>
    <property type="project" value="UniProtKB-KW"/>
</dbReference>
<gene>
    <name evidence="9" type="ORF">QBC42DRAFT_238537</name>
</gene>
<dbReference type="EMBL" id="MU865221">
    <property type="protein sequence ID" value="KAK4456438.1"/>
    <property type="molecule type" value="Genomic_DNA"/>
</dbReference>
<evidence type="ECO:0000256" key="1">
    <source>
        <dbReference type="ARBA" id="ARBA00004123"/>
    </source>
</evidence>
<feature type="region of interest" description="Disordered" evidence="7">
    <location>
        <begin position="241"/>
        <end position="267"/>
    </location>
</feature>
<dbReference type="InterPro" id="IPR012337">
    <property type="entry name" value="RNaseH-like_sf"/>
</dbReference>
<feature type="compositionally biased region" description="Polar residues" evidence="7">
    <location>
        <begin position="11"/>
        <end position="20"/>
    </location>
</feature>
<dbReference type="AlphaFoldDB" id="A0AAV9H6Y5"/>
<evidence type="ECO:0000256" key="3">
    <source>
        <dbReference type="ARBA" id="ARBA00022722"/>
    </source>
</evidence>
<keyword evidence="6" id="KW-0539">Nucleus</keyword>
<dbReference type="Pfam" id="PF00929">
    <property type="entry name" value="RNase_T"/>
    <property type="match status" value="1"/>
</dbReference>
<comment type="subcellular location">
    <subcellularLocation>
        <location evidence="1">Nucleus</location>
    </subcellularLocation>
</comment>
<dbReference type="InterPro" id="IPR047021">
    <property type="entry name" value="REXO1/3/4-like"/>
</dbReference>
<organism evidence="9 10">
    <name type="scientific">Cladorrhinum samala</name>
    <dbReference type="NCBI Taxonomy" id="585594"/>
    <lineage>
        <taxon>Eukaryota</taxon>
        <taxon>Fungi</taxon>
        <taxon>Dikarya</taxon>
        <taxon>Ascomycota</taxon>
        <taxon>Pezizomycotina</taxon>
        <taxon>Sordariomycetes</taxon>
        <taxon>Sordariomycetidae</taxon>
        <taxon>Sordariales</taxon>
        <taxon>Podosporaceae</taxon>
        <taxon>Cladorrhinum</taxon>
    </lineage>
</organism>
<evidence type="ECO:0000256" key="6">
    <source>
        <dbReference type="ARBA" id="ARBA00023242"/>
    </source>
</evidence>
<reference evidence="9" key="1">
    <citation type="journal article" date="2023" name="Mol. Phylogenet. Evol.">
        <title>Genome-scale phylogeny and comparative genomics of the fungal order Sordariales.</title>
        <authorList>
            <person name="Hensen N."/>
            <person name="Bonometti L."/>
            <person name="Westerberg I."/>
            <person name="Brannstrom I.O."/>
            <person name="Guillou S."/>
            <person name="Cros-Aarteil S."/>
            <person name="Calhoun S."/>
            <person name="Haridas S."/>
            <person name="Kuo A."/>
            <person name="Mondo S."/>
            <person name="Pangilinan J."/>
            <person name="Riley R."/>
            <person name="LaButti K."/>
            <person name="Andreopoulos B."/>
            <person name="Lipzen A."/>
            <person name="Chen C."/>
            <person name="Yan M."/>
            <person name="Daum C."/>
            <person name="Ng V."/>
            <person name="Clum A."/>
            <person name="Steindorff A."/>
            <person name="Ohm R.A."/>
            <person name="Martin F."/>
            <person name="Silar P."/>
            <person name="Natvig D.O."/>
            <person name="Lalanne C."/>
            <person name="Gautier V."/>
            <person name="Ament-Velasquez S.L."/>
            <person name="Kruys A."/>
            <person name="Hutchinson M.I."/>
            <person name="Powell A.J."/>
            <person name="Barry K."/>
            <person name="Miller A.N."/>
            <person name="Grigoriev I.V."/>
            <person name="Debuchy R."/>
            <person name="Gladieux P."/>
            <person name="Hiltunen Thoren M."/>
            <person name="Johannesson H."/>
        </authorList>
    </citation>
    <scope>NUCLEOTIDE SEQUENCE</scope>
    <source>
        <strain evidence="9">PSN324</strain>
    </source>
</reference>
<evidence type="ECO:0000256" key="5">
    <source>
        <dbReference type="ARBA" id="ARBA00022839"/>
    </source>
</evidence>
<dbReference type="GO" id="GO:0005634">
    <property type="term" value="C:nucleus"/>
    <property type="evidence" value="ECO:0007669"/>
    <property type="project" value="UniProtKB-SubCell"/>
</dbReference>
<reference evidence="9" key="2">
    <citation type="submission" date="2023-06" db="EMBL/GenBank/DDBJ databases">
        <authorList>
            <consortium name="Lawrence Berkeley National Laboratory"/>
            <person name="Mondo S.J."/>
            <person name="Hensen N."/>
            <person name="Bonometti L."/>
            <person name="Westerberg I."/>
            <person name="Brannstrom I.O."/>
            <person name="Guillou S."/>
            <person name="Cros-Aarteil S."/>
            <person name="Calhoun S."/>
            <person name="Haridas S."/>
            <person name="Kuo A."/>
            <person name="Pangilinan J."/>
            <person name="Riley R."/>
            <person name="Labutti K."/>
            <person name="Andreopoulos B."/>
            <person name="Lipzen A."/>
            <person name="Chen C."/>
            <person name="Yanf M."/>
            <person name="Daum C."/>
            <person name="Ng V."/>
            <person name="Clum A."/>
            <person name="Steindorff A."/>
            <person name="Ohm R."/>
            <person name="Martin F."/>
            <person name="Silar P."/>
            <person name="Natvig D."/>
            <person name="Lalanne C."/>
            <person name="Gautier V."/>
            <person name="Ament-Velasquez S.L."/>
            <person name="Kruys A."/>
            <person name="Hutchinson M.I."/>
            <person name="Powell A.J."/>
            <person name="Barry K."/>
            <person name="Miller A.N."/>
            <person name="Grigoriev I.V."/>
            <person name="Debuchy R."/>
            <person name="Gladieux P."/>
            <person name="Thoren M.H."/>
            <person name="Johannesson H."/>
        </authorList>
    </citation>
    <scope>NUCLEOTIDE SEQUENCE</scope>
    <source>
        <strain evidence="9">PSN324</strain>
    </source>
</reference>
<feature type="compositionally biased region" description="Basic and acidic residues" evidence="7">
    <location>
        <begin position="255"/>
        <end position="267"/>
    </location>
</feature>
<dbReference type="PANTHER" id="PTHR12801">
    <property type="entry name" value="RNA EXONUCLEASE REXO1 / RECO3 FAMILY MEMBER-RELATED"/>
    <property type="match status" value="1"/>
</dbReference>
<evidence type="ECO:0000313" key="10">
    <source>
        <dbReference type="Proteomes" id="UP001321749"/>
    </source>
</evidence>
<sequence>MGKNKKKNKSLENQVFTYSQNDNNNNNNNNNDSTSSCVGNSVNAKSLQDAKDSDQKSDMVASPQTHSESSGSLKRPSPHDADDDDDGGWTTIEKGRPVKKPKKMPRAGGSRYPAIEFSEQARLQSKIQLSAIRDLILYLFADGPAPQWVSVKHRPEFRKIVTILVPGLDEAMFKGKDVDFSDFLKPKPLDQAIERLDSSPDGYYPRKLNKEALAQPLQPFADMFPLLWPVKAPGDDKYGRLHSPQHTMFSAPLPKSKEKTSSEPKGLKDKRTRITEFLATPEELMENGFPTHPAMLREGPQRDNFLDPEGWVHTNVKDLSEGDAPESEIQQGSVTAGREVLALDCEMCMTGEREFSLTRISLVSWDGETVLDELVKPEKPIIDYVTRYSGITKEMLDPVTTTLSDIQARLVKLLHPRTILIGHSLDSDLKALQLAHPFIVDTSIIFPHPRGPPLKSSLKYLAQKHLNREVQKGGITGHDSVEDAKTCLDLIRKKCEKGKAWAAGENQGENIFKRLARAGTAYSATAGPEAKGGLPLGKSSAAIDWGDVTKSACNAATFTISCRSDDDVEAGVIRAVRGDPDGLEIPGGGVDFVWARMRELEALQGWINNHKLEVVVDEEPAAAAAAAEVVEDGGTITEEVESSSSSASNLEAALTTVSQRLKRIHDALPPCTLLIVISGTGDPREVGRLTAMHSRFKKEYNTPGTNWDQLSVKWTGREDDLLKMAVKAARAGVGFIGVK</sequence>
<evidence type="ECO:0000256" key="2">
    <source>
        <dbReference type="ARBA" id="ARBA00006357"/>
    </source>
</evidence>
<keyword evidence="10" id="KW-1185">Reference proteome</keyword>
<dbReference type="SMART" id="SM00479">
    <property type="entry name" value="EXOIII"/>
    <property type="match status" value="1"/>
</dbReference>
<dbReference type="CDD" id="cd06145">
    <property type="entry name" value="REX1_like"/>
    <property type="match status" value="1"/>
</dbReference>
<keyword evidence="3" id="KW-0540">Nuclease</keyword>
<protein>
    <recommendedName>
        <fullName evidence="8">Exonuclease domain-containing protein</fullName>
    </recommendedName>
</protein>
<feature type="compositionally biased region" description="Polar residues" evidence="7">
    <location>
        <begin position="62"/>
        <end position="72"/>
    </location>
</feature>
<evidence type="ECO:0000259" key="8">
    <source>
        <dbReference type="SMART" id="SM00479"/>
    </source>
</evidence>